<dbReference type="EMBL" id="WQMT02000009">
    <property type="protein sequence ID" value="KAG9219677.1"/>
    <property type="molecule type" value="Genomic_DNA"/>
</dbReference>
<name>A0ACB7INC4_PLECO</name>
<keyword evidence="2" id="KW-1185">Reference proteome</keyword>
<sequence length="424" mass="48497">MAMTFSWKSEEEDTKMKIEDVDTKPILKSSTSPTPSLHKTEDNDVKLTFAKAESEGPVKVEKTEPADIDMLSVCEDSEEERMSGAKAAKPRQHVDEPFQRNATAGPSCPDNAQSTTRTEQYRTPLVHRQDKLNKRLVFESVQVPTLEDVLKSYRAQATLPDNRQEVKEVKEVKKAKVKKNNMEWNFDTVTRRLDAIGHDLYPIDLPDDIKQGCFSRNFLCNLYGGNIRKTFPFDNKDDDDLVRGVPKNEFMYPNLNYNPHLPLIPGAPGLYSQANYPAGAGPWPRIQRVMVRVRVGVWQYMGQYELIPTTSLTRDEWKEQDVIVRRTWARKIFDKGWGRPLRASITLRKRLGREPTHKEQQEALATDNAFQSDITAADIATAFDRGEQALSMWCMKCVGYDTEFQRFLVSRSATTTIANARRDL</sequence>
<reference evidence="1 2" key="1">
    <citation type="journal article" date="2021" name="Appl. Environ. Microbiol.">
        <title>Genetic linkage and physical mapping for an oyster mushroom Pleurotus cornucopiae and QTL analysis for the trait cap color.</title>
        <authorList>
            <person name="Zhang Y."/>
            <person name="Gao W."/>
            <person name="Sonnenberg A."/>
            <person name="Chen Q."/>
            <person name="Zhang J."/>
            <person name="Huang C."/>
        </authorList>
    </citation>
    <scope>NUCLEOTIDE SEQUENCE [LARGE SCALE GENOMIC DNA]</scope>
    <source>
        <strain evidence="1">CCMSSC00406</strain>
    </source>
</reference>
<evidence type="ECO:0000313" key="2">
    <source>
        <dbReference type="Proteomes" id="UP000824881"/>
    </source>
</evidence>
<proteinExistence type="predicted"/>
<comment type="caution">
    <text evidence="1">The sequence shown here is derived from an EMBL/GenBank/DDBJ whole genome shotgun (WGS) entry which is preliminary data.</text>
</comment>
<organism evidence="1 2">
    <name type="scientific">Pleurotus cornucopiae</name>
    <name type="common">Cornucopia mushroom</name>
    <dbReference type="NCBI Taxonomy" id="5321"/>
    <lineage>
        <taxon>Eukaryota</taxon>
        <taxon>Fungi</taxon>
        <taxon>Dikarya</taxon>
        <taxon>Basidiomycota</taxon>
        <taxon>Agaricomycotina</taxon>
        <taxon>Agaricomycetes</taxon>
        <taxon>Agaricomycetidae</taxon>
        <taxon>Agaricales</taxon>
        <taxon>Pleurotineae</taxon>
        <taxon>Pleurotaceae</taxon>
        <taxon>Pleurotus</taxon>
    </lineage>
</organism>
<gene>
    <name evidence="1" type="ORF">CCMSSC00406_0006001</name>
</gene>
<dbReference type="Proteomes" id="UP000824881">
    <property type="component" value="Unassembled WGS sequence"/>
</dbReference>
<protein>
    <submittedName>
        <fullName evidence="1">Uncharacterized protein</fullName>
    </submittedName>
</protein>
<accession>A0ACB7INC4</accession>
<evidence type="ECO:0000313" key="1">
    <source>
        <dbReference type="EMBL" id="KAG9219677.1"/>
    </source>
</evidence>